<proteinExistence type="predicted"/>
<dbReference type="Proteomes" id="UP000193920">
    <property type="component" value="Unassembled WGS sequence"/>
</dbReference>
<name>A0A1Y2DRT4_9FUNG</name>
<evidence type="ECO:0000313" key="1">
    <source>
        <dbReference type="EMBL" id="ORY61982.1"/>
    </source>
</evidence>
<evidence type="ECO:0000313" key="2">
    <source>
        <dbReference type="Proteomes" id="UP000193920"/>
    </source>
</evidence>
<dbReference type="OrthoDB" id="2132175at2759"/>
<reference evidence="1 2" key="1">
    <citation type="submission" date="2016-08" db="EMBL/GenBank/DDBJ databases">
        <title>A Parts List for Fungal Cellulosomes Revealed by Comparative Genomics.</title>
        <authorList>
            <consortium name="DOE Joint Genome Institute"/>
            <person name="Haitjema C.H."/>
            <person name="Gilmore S.P."/>
            <person name="Henske J.K."/>
            <person name="Solomon K.V."/>
            <person name="De Groot R."/>
            <person name="Kuo A."/>
            <person name="Mondo S.J."/>
            <person name="Salamov A.A."/>
            <person name="Labutti K."/>
            <person name="Zhao Z."/>
            <person name="Chiniquy J."/>
            <person name="Barry K."/>
            <person name="Brewer H.M."/>
            <person name="Purvine S.O."/>
            <person name="Wright A.T."/>
            <person name="Boxma B."/>
            <person name="Van Alen T."/>
            <person name="Hackstein J.H."/>
            <person name="Baker S.E."/>
            <person name="Grigoriev I.V."/>
            <person name="O'Malley M.A."/>
        </authorList>
    </citation>
    <scope>NUCLEOTIDE SEQUENCE [LARGE SCALE GENOMIC DNA]</scope>
    <source>
        <strain evidence="1 2">G1</strain>
    </source>
</reference>
<keyword evidence="2" id="KW-1185">Reference proteome</keyword>
<dbReference type="EMBL" id="MCOG01000058">
    <property type="protein sequence ID" value="ORY61982.1"/>
    <property type="molecule type" value="Genomic_DNA"/>
</dbReference>
<comment type="caution">
    <text evidence="1">The sequence shown here is derived from an EMBL/GenBank/DDBJ whole genome shotgun (WGS) entry which is preliminary data.</text>
</comment>
<sequence length="236" mass="26521">MDGNKEYIDMNLKGKLRYVGTNFTSNVIENPEKIYMDDIVTRRTGEPDKIKITRQPSQGEGYWLRKIHILGSDNDDLIEEEKNKNNIVNGNLEDVCSVKEAVAVFKGSKIITAIPCTKENDYEYCESVGYISGSIGEEISWYYAEVIDSDVKYANPKAHELSLKLCCGVIASSPTGTFSVGYAMNFMKAVNANLNKVFATQKAMDSCEKNDSNKGLCHVSWIRCTATSHREPRRFI</sequence>
<gene>
    <name evidence="1" type="ORF">LY90DRAFT_701056</name>
</gene>
<protein>
    <submittedName>
        <fullName evidence="1">Uncharacterized protein</fullName>
    </submittedName>
</protein>
<dbReference type="AlphaFoldDB" id="A0A1Y2DRT4"/>
<accession>A0A1Y2DRT4</accession>
<organism evidence="1 2">
    <name type="scientific">Neocallimastix californiae</name>
    <dbReference type="NCBI Taxonomy" id="1754190"/>
    <lineage>
        <taxon>Eukaryota</taxon>
        <taxon>Fungi</taxon>
        <taxon>Fungi incertae sedis</taxon>
        <taxon>Chytridiomycota</taxon>
        <taxon>Chytridiomycota incertae sedis</taxon>
        <taxon>Neocallimastigomycetes</taxon>
        <taxon>Neocallimastigales</taxon>
        <taxon>Neocallimastigaceae</taxon>
        <taxon>Neocallimastix</taxon>
    </lineage>
</organism>